<organism evidence="2 3">
    <name type="scientific">Ephemerocybe angulata</name>
    <dbReference type="NCBI Taxonomy" id="980116"/>
    <lineage>
        <taxon>Eukaryota</taxon>
        <taxon>Fungi</taxon>
        <taxon>Dikarya</taxon>
        <taxon>Basidiomycota</taxon>
        <taxon>Agaricomycotina</taxon>
        <taxon>Agaricomycetes</taxon>
        <taxon>Agaricomycetidae</taxon>
        <taxon>Agaricales</taxon>
        <taxon>Agaricineae</taxon>
        <taxon>Psathyrellaceae</taxon>
        <taxon>Ephemerocybe</taxon>
    </lineage>
</organism>
<dbReference type="OrthoDB" id="3034725at2759"/>
<proteinExistence type="predicted"/>
<feature type="compositionally biased region" description="Basic and acidic residues" evidence="1">
    <location>
        <begin position="354"/>
        <end position="367"/>
    </location>
</feature>
<gene>
    <name evidence="2" type="ORF">DFP72DRAFT_1077468</name>
</gene>
<dbReference type="EMBL" id="JACGCI010000105">
    <property type="protein sequence ID" value="KAF6745503.1"/>
    <property type="molecule type" value="Genomic_DNA"/>
</dbReference>
<reference evidence="2 3" key="1">
    <citation type="submission" date="2020-07" db="EMBL/GenBank/DDBJ databases">
        <title>Comparative genomics of pyrophilous fungi reveals a link between fire events and developmental genes.</title>
        <authorList>
            <consortium name="DOE Joint Genome Institute"/>
            <person name="Steindorff A.S."/>
            <person name="Carver A."/>
            <person name="Calhoun S."/>
            <person name="Stillman K."/>
            <person name="Liu H."/>
            <person name="Lipzen A."/>
            <person name="Pangilinan J."/>
            <person name="Labutti K."/>
            <person name="Bruns T.D."/>
            <person name="Grigoriev I.V."/>
        </authorList>
    </citation>
    <scope>NUCLEOTIDE SEQUENCE [LARGE SCALE GENOMIC DNA]</scope>
    <source>
        <strain evidence="2 3">CBS 144469</strain>
    </source>
</reference>
<name>A0A8H6LVJ5_9AGAR</name>
<dbReference type="AlphaFoldDB" id="A0A8H6LVJ5"/>
<feature type="compositionally biased region" description="Acidic residues" evidence="1">
    <location>
        <begin position="316"/>
        <end position="329"/>
    </location>
</feature>
<protein>
    <submittedName>
        <fullName evidence="2">Uncharacterized protein</fullName>
    </submittedName>
</protein>
<accession>A0A8H6LVJ5</accession>
<evidence type="ECO:0000313" key="2">
    <source>
        <dbReference type="EMBL" id="KAF6745503.1"/>
    </source>
</evidence>
<comment type="caution">
    <text evidence="2">The sequence shown here is derived from an EMBL/GenBank/DDBJ whole genome shotgun (WGS) entry which is preliminary data.</text>
</comment>
<dbReference type="Proteomes" id="UP000521943">
    <property type="component" value="Unassembled WGS sequence"/>
</dbReference>
<feature type="region of interest" description="Disordered" evidence="1">
    <location>
        <begin position="293"/>
        <end position="423"/>
    </location>
</feature>
<keyword evidence="3" id="KW-1185">Reference proteome</keyword>
<sequence length="423" mass="47062">MAATIEDVKKLARMKFSSQQVTLRELLLGLEKGTEVFSLKRSQQFPSNFIVWNNSQDDYVVCSHAFVIKYASSLDTGNFCPDNAKPPEWLREQMRRREPGLTCQVSLTFDARVDSDLHNHLSIIEEWGKGPAGFPTEGKSRNPWNSPASVSAGQRFAVASNIFQKRTGYNVKDDRYEVPYDVHPWVSQATVPHNPSWIPNPNLVRVMHKRRNDMLEPIEKSSNPKLDAGDVVSMTFKIVFSATGLFWNMSFTPIQVIRMGQIKNSEIEASGHAEDHAKLFLPKAGDRLRAFISDNDQSPAGRGISPTSQLTPLSDLENDENGSADDNASESDIGSGSANGSGRRSNTPSSDDGDLTHTEEETDRTESTELSEEENQIRFKTEVVTEGEVQMEGMNSSQRGHVRGTKRAAVNKNTRSVKAKTVE</sequence>
<evidence type="ECO:0000313" key="3">
    <source>
        <dbReference type="Proteomes" id="UP000521943"/>
    </source>
</evidence>
<feature type="compositionally biased region" description="Low complexity" evidence="1">
    <location>
        <begin position="334"/>
        <end position="346"/>
    </location>
</feature>
<evidence type="ECO:0000256" key="1">
    <source>
        <dbReference type="SAM" id="MobiDB-lite"/>
    </source>
</evidence>